<evidence type="ECO:0000256" key="6">
    <source>
        <dbReference type="ARBA" id="ARBA00022670"/>
    </source>
</evidence>
<evidence type="ECO:0000256" key="13">
    <source>
        <dbReference type="ARBA" id="ARBA00033450"/>
    </source>
</evidence>
<dbReference type="GO" id="GO:0046872">
    <property type="term" value="F:metal ion binding"/>
    <property type="evidence" value="ECO:0007669"/>
    <property type="project" value="UniProtKB-KW"/>
</dbReference>
<dbReference type="Pfam" id="PF16187">
    <property type="entry name" value="Peptidase_M16_M"/>
    <property type="match status" value="1"/>
</dbReference>
<feature type="domain" description="Peptidase M16 N-terminal" evidence="15">
    <location>
        <begin position="23"/>
        <end position="143"/>
    </location>
</feature>
<dbReference type="FunFam" id="3.30.830.10:FF:000005">
    <property type="entry name" value="nardilysin isoform X1"/>
    <property type="match status" value="1"/>
</dbReference>
<dbReference type="SUPFAM" id="SSF63411">
    <property type="entry name" value="LuxS/MPP-like metallohydrolase"/>
    <property type="match status" value="4"/>
</dbReference>
<feature type="domain" description="Peptidase M16 middle/third" evidence="17">
    <location>
        <begin position="365"/>
        <end position="643"/>
    </location>
</feature>
<evidence type="ECO:0000256" key="8">
    <source>
        <dbReference type="ARBA" id="ARBA00022801"/>
    </source>
</evidence>
<protein>
    <recommendedName>
        <fullName evidence="5">Protease 3</fullName>
        <ecNumber evidence="4">3.4.24.55</ecNumber>
    </recommendedName>
    <alternativeName>
        <fullName evidence="13">Pitrilysin</fullName>
    </alternativeName>
    <alternativeName>
        <fullName evidence="12">Protease III</fullName>
    </alternativeName>
    <alternativeName>
        <fullName evidence="11">Protease pi</fullName>
    </alternativeName>
</protein>
<dbReference type="PROSITE" id="PS00143">
    <property type="entry name" value="INSULINASE"/>
    <property type="match status" value="1"/>
</dbReference>
<dbReference type="InterPro" id="IPR050626">
    <property type="entry name" value="Peptidase_M16"/>
</dbReference>
<dbReference type="InterPro" id="IPR054734">
    <property type="entry name" value="PqqF-like_C_4"/>
</dbReference>
<dbReference type="Pfam" id="PF05193">
    <property type="entry name" value="Peptidase_M16_C"/>
    <property type="match status" value="1"/>
</dbReference>
<sequence length="917" mass="104530">MLTTTLNLENACFHTLPNGLRVMIYQHDLSPATSVSMSVRAGHFYDPQECEGLSHLLEHMMFLGSRHLPKANSINDMVESAGGAINAWTGTEFANYHFHCRSTEIKRILPAFADMMRLPLLDPDTLNKEINAIEAEFQFKIKDDLRRLYQIHKETANPLHPFSKFSVGNADIFRSLPECELHAALQQYHAQYYVGANMCLAIFTSENVDDVLELVSQSFGALKAGEEANTEWPALYTPEQLAVEINIVPLQTARRMIVTFALPGLHQDFRTKPLNYLSHLIGDEGEGSLLAYLKNKNWVTNLIAGSGIEGEDFKDFNVSFQLTEQGLANRDHILQALFSFIALISNAMDEKWRYQEKAHLGALAYQYEDNPKLQNIVCDYSQHLFSFSSDDIKLFRIVIDSFDKEVLENALSYFRPDNIRVKMIAPELATDTVCRFYNAKYQMRPLSQTLLSQLCHPENIPELQLPPPNPYLGDDYHLTIPQAENLTPRLLLDSDYTKLWFAQDDTFHSPKGDLYVSFDTPAFSDDLLAVAAKRIWLAALNDYLQAKYYRAEIAGLHYRIYGHQAGFSLHTRGFSNHQPKLAGQLLETIYEFIPDQQHFDRLKAMQIQSLENALMNKPTNRLFSRLSVIVQKNTQAPVDLLKAVKECTYQHMRECLDNALKGYYVECFMHGNWSEDEAQSFAEKLQQQCTNANAGPMSRAVTALPVGDALYHEVTCEHEDAAVVLYLQAPSNSLIDTAMCMVLEQMLAAPFFNVLRTEKQLGYVVGTGYVPHNQHPGMAFYIQSPSHAPEALLKEMTSFLFEQLNEIDFYRFYWSTIQKNLLKQLEERDLSLSMKSQRLWVCLGTQDLAFDRNAKLADLISRTSFQDIQAYANKIAERNVFGELVLFASGKFPSMDVSDDKKLKDLALFKKTTQYFQ</sequence>
<evidence type="ECO:0000256" key="11">
    <source>
        <dbReference type="ARBA" id="ARBA00029597"/>
    </source>
</evidence>
<comment type="function">
    <text evidence="2">Endopeptidase that degrades small peptides of less than 7 kDa, such as glucagon and insulin.</text>
</comment>
<dbReference type="Gene3D" id="3.30.830.10">
    <property type="entry name" value="Metalloenzyme, LuxS/M16 peptidase-like"/>
    <property type="match status" value="4"/>
</dbReference>
<comment type="similarity">
    <text evidence="3 14">Belongs to the peptidase M16 family.</text>
</comment>
<accession>A0A1E7Z7H8</accession>
<keyword evidence="7" id="KW-0479">Metal-binding</keyword>
<evidence type="ECO:0000256" key="4">
    <source>
        <dbReference type="ARBA" id="ARBA00012449"/>
    </source>
</evidence>
<dbReference type="STRING" id="1656094.BFC18_18885"/>
<evidence type="ECO:0000313" key="20">
    <source>
        <dbReference type="Proteomes" id="UP000175691"/>
    </source>
</evidence>
<dbReference type="EMBL" id="MDHN01000040">
    <property type="protein sequence ID" value="OFC69470.1"/>
    <property type="molecule type" value="Genomic_DNA"/>
</dbReference>
<dbReference type="InterPro" id="IPR032632">
    <property type="entry name" value="Peptidase_M16_M"/>
</dbReference>
<feature type="domain" description="Coenzyme PQQ synthesis protein F-like C-terminal lobe" evidence="18">
    <location>
        <begin position="742"/>
        <end position="840"/>
    </location>
</feature>
<keyword evidence="10" id="KW-0482">Metalloprotease</keyword>
<dbReference type="Pfam" id="PF00675">
    <property type="entry name" value="Peptidase_M16"/>
    <property type="match status" value="1"/>
</dbReference>
<evidence type="ECO:0000256" key="2">
    <source>
        <dbReference type="ARBA" id="ARBA00002184"/>
    </source>
</evidence>
<evidence type="ECO:0000256" key="5">
    <source>
        <dbReference type="ARBA" id="ARBA00017565"/>
    </source>
</evidence>
<dbReference type="InterPro" id="IPR007863">
    <property type="entry name" value="Peptidase_M16_C"/>
</dbReference>
<evidence type="ECO:0000256" key="9">
    <source>
        <dbReference type="ARBA" id="ARBA00022833"/>
    </source>
</evidence>
<dbReference type="AlphaFoldDB" id="A0A1E7Z7H8"/>
<dbReference type="GO" id="GO:0005737">
    <property type="term" value="C:cytoplasm"/>
    <property type="evidence" value="ECO:0007669"/>
    <property type="project" value="UniProtKB-ARBA"/>
</dbReference>
<name>A0A1E7Z7H8_9ALTE</name>
<dbReference type="Pfam" id="PF22456">
    <property type="entry name" value="PqqF-like_C_4"/>
    <property type="match status" value="1"/>
</dbReference>
<evidence type="ECO:0000259" key="15">
    <source>
        <dbReference type="Pfam" id="PF00675"/>
    </source>
</evidence>
<dbReference type="InterPro" id="IPR001431">
    <property type="entry name" value="Pept_M16_Zn_BS"/>
</dbReference>
<evidence type="ECO:0000259" key="17">
    <source>
        <dbReference type="Pfam" id="PF16187"/>
    </source>
</evidence>
<keyword evidence="9" id="KW-0862">Zinc</keyword>
<evidence type="ECO:0000256" key="7">
    <source>
        <dbReference type="ARBA" id="ARBA00022723"/>
    </source>
</evidence>
<keyword evidence="20" id="KW-1185">Reference proteome</keyword>
<dbReference type="GO" id="GO:0006508">
    <property type="term" value="P:proteolysis"/>
    <property type="evidence" value="ECO:0007669"/>
    <property type="project" value="UniProtKB-KW"/>
</dbReference>
<keyword evidence="8" id="KW-0378">Hydrolase</keyword>
<gene>
    <name evidence="19" type="ORF">BFC18_18885</name>
</gene>
<evidence type="ECO:0000256" key="12">
    <source>
        <dbReference type="ARBA" id="ARBA00031184"/>
    </source>
</evidence>
<dbReference type="PANTHER" id="PTHR43690:SF18">
    <property type="entry name" value="INSULIN-DEGRADING ENZYME-RELATED"/>
    <property type="match status" value="1"/>
</dbReference>
<dbReference type="InterPro" id="IPR011765">
    <property type="entry name" value="Pept_M16_N"/>
</dbReference>
<dbReference type="InterPro" id="IPR011249">
    <property type="entry name" value="Metalloenz_LuxS/M16"/>
</dbReference>
<dbReference type="EC" id="3.4.24.55" evidence="4"/>
<keyword evidence="6" id="KW-0645">Protease</keyword>
<evidence type="ECO:0000313" key="19">
    <source>
        <dbReference type="EMBL" id="OFC69470.1"/>
    </source>
</evidence>
<feature type="domain" description="Peptidase M16 C-terminal" evidence="16">
    <location>
        <begin position="183"/>
        <end position="351"/>
    </location>
</feature>
<dbReference type="GO" id="GO:0004222">
    <property type="term" value="F:metalloendopeptidase activity"/>
    <property type="evidence" value="ECO:0007669"/>
    <property type="project" value="UniProtKB-EC"/>
</dbReference>
<evidence type="ECO:0000256" key="10">
    <source>
        <dbReference type="ARBA" id="ARBA00023049"/>
    </source>
</evidence>
<evidence type="ECO:0000256" key="1">
    <source>
        <dbReference type="ARBA" id="ARBA00001947"/>
    </source>
</evidence>
<evidence type="ECO:0000259" key="18">
    <source>
        <dbReference type="Pfam" id="PF22456"/>
    </source>
</evidence>
<organism evidence="19 20">
    <name type="scientific">Alteromonas confluentis</name>
    <dbReference type="NCBI Taxonomy" id="1656094"/>
    <lineage>
        <taxon>Bacteria</taxon>
        <taxon>Pseudomonadati</taxon>
        <taxon>Pseudomonadota</taxon>
        <taxon>Gammaproteobacteria</taxon>
        <taxon>Alteromonadales</taxon>
        <taxon>Alteromonadaceae</taxon>
        <taxon>Alteromonas/Salinimonas group</taxon>
        <taxon>Alteromonas</taxon>
    </lineage>
</organism>
<dbReference type="PANTHER" id="PTHR43690">
    <property type="entry name" value="NARDILYSIN"/>
    <property type="match status" value="1"/>
</dbReference>
<reference evidence="19 20" key="1">
    <citation type="submission" date="2016-08" db="EMBL/GenBank/DDBJ databases">
        <authorList>
            <person name="Seilhamer J.J."/>
        </authorList>
    </citation>
    <scope>NUCLEOTIDE SEQUENCE [LARGE SCALE GENOMIC DNA]</scope>
    <source>
        <strain evidence="19 20">KCTC 42603</strain>
    </source>
</reference>
<dbReference type="Proteomes" id="UP000175691">
    <property type="component" value="Unassembled WGS sequence"/>
</dbReference>
<evidence type="ECO:0000256" key="3">
    <source>
        <dbReference type="ARBA" id="ARBA00007261"/>
    </source>
</evidence>
<evidence type="ECO:0000259" key="16">
    <source>
        <dbReference type="Pfam" id="PF05193"/>
    </source>
</evidence>
<proteinExistence type="inferred from homology"/>
<comment type="cofactor">
    <cofactor evidence="1">
        <name>Zn(2+)</name>
        <dbReference type="ChEBI" id="CHEBI:29105"/>
    </cofactor>
</comment>
<comment type="caution">
    <text evidence="19">The sequence shown here is derived from an EMBL/GenBank/DDBJ whole genome shotgun (WGS) entry which is preliminary data.</text>
</comment>
<evidence type="ECO:0000256" key="14">
    <source>
        <dbReference type="RuleBase" id="RU004447"/>
    </source>
</evidence>